<keyword evidence="13" id="KW-0251">Elongation factor</keyword>
<dbReference type="Proteomes" id="UP000013085">
    <property type="component" value="Unassembled WGS sequence"/>
</dbReference>
<evidence type="ECO:0000256" key="7">
    <source>
        <dbReference type="ARBA" id="ARBA00024916"/>
    </source>
</evidence>
<dbReference type="HAMAP" id="MF_00105">
    <property type="entry name" value="GreA_GreB"/>
    <property type="match status" value="1"/>
</dbReference>
<evidence type="ECO:0000256" key="9">
    <source>
        <dbReference type="HAMAP-Rule" id="MF_00105"/>
    </source>
</evidence>
<keyword evidence="5 9" id="KW-0238">DNA-binding</keyword>
<evidence type="ECO:0000256" key="5">
    <source>
        <dbReference type="ARBA" id="ARBA00023125"/>
    </source>
</evidence>
<dbReference type="EMBL" id="AGYR01000050">
    <property type="protein sequence ID" value="ENZ09607.1"/>
    <property type="molecule type" value="Genomic_DNA"/>
</dbReference>
<dbReference type="GO" id="GO:0003746">
    <property type="term" value="F:translation elongation factor activity"/>
    <property type="evidence" value="ECO:0007669"/>
    <property type="project" value="UniProtKB-KW"/>
</dbReference>
<dbReference type="GO" id="GO:0070063">
    <property type="term" value="F:RNA polymerase binding"/>
    <property type="evidence" value="ECO:0007669"/>
    <property type="project" value="InterPro"/>
</dbReference>
<keyword evidence="6 9" id="KW-0804">Transcription</keyword>
<feature type="domain" description="Transcription elongation factor GreA/GreB N-terminal" evidence="12">
    <location>
        <begin position="5"/>
        <end position="73"/>
    </location>
</feature>
<dbReference type="InterPro" id="IPR001437">
    <property type="entry name" value="Tscrpt_elong_fac_GreA/B_C"/>
</dbReference>
<dbReference type="Pfam" id="PF03449">
    <property type="entry name" value="GreA_GreB_N"/>
    <property type="match status" value="1"/>
</dbReference>
<dbReference type="AlphaFoldDB" id="A0A0E2H4V5"/>
<dbReference type="InterPro" id="IPR022691">
    <property type="entry name" value="Tscrpt_elong_fac_GreA/B_N"/>
</dbReference>
<feature type="domain" description="Transcription elongation factor GreA/GreB C-terminal" evidence="11">
    <location>
        <begin position="80"/>
        <end position="154"/>
    </location>
</feature>
<evidence type="ECO:0000256" key="8">
    <source>
        <dbReference type="ARBA" id="ARBA00030776"/>
    </source>
</evidence>
<evidence type="ECO:0000256" key="2">
    <source>
        <dbReference type="ARBA" id="ARBA00013729"/>
    </source>
</evidence>
<evidence type="ECO:0000256" key="6">
    <source>
        <dbReference type="ARBA" id="ARBA00023163"/>
    </source>
</evidence>
<dbReference type="Gene3D" id="1.10.287.180">
    <property type="entry name" value="Transcription elongation factor, GreA/GreB, N-terminal domain"/>
    <property type="match status" value="1"/>
</dbReference>
<evidence type="ECO:0000313" key="14">
    <source>
        <dbReference type="Proteomes" id="UP000013085"/>
    </source>
</evidence>
<keyword evidence="13" id="KW-0648">Protein biosynthesis</keyword>
<dbReference type="RefSeq" id="WP_002587028.1">
    <property type="nucleotide sequence ID" value="NZ_KB850984.1"/>
</dbReference>
<dbReference type="InterPro" id="IPR006359">
    <property type="entry name" value="Tscrpt_elong_fac_GreA"/>
</dbReference>
<dbReference type="HOGENOM" id="CLU_101379_2_1_9"/>
<dbReference type="NCBIfam" id="NF001263">
    <property type="entry name" value="PRK00226.1-4"/>
    <property type="match status" value="1"/>
</dbReference>
<dbReference type="PANTHER" id="PTHR30437">
    <property type="entry name" value="TRANSCRIPTION ELONGATION FACTOR GREA"/>
    <property type="match status" value="1"/>
</dbReference>
<name>A0A0E2H4V5_9FIRM</name>
<evidence type="ECO:0000313" key="13">
    <source>
        <dbReference type="EMBL" id="ENZ09607.1"/>
    </source>
</evidence>
<comment type="function">
    <text evidence="7 9 10">Necessary for efficient RNA polymerase transcription elongation past template-encoded arresting sites. The arresting sites in DNA have the property of trapping a certain fraction of elongating RNA polymerases that pass through, resulting in locked ternary complexes. Cleavage of the nascent transcript by cleavage factors such as GreA or GreB allows the resumption of elongation from the new 3'terminus. GreA releases sequences of 2 to 3 nucleotides.</text>
</comment>
<dbReference type="GO" id="GO:0006354">
    <property type="term" value="P:DNA-templated transcription elongation"/>
    <property type="evidence" value="ECO:0007669"/>
    <property type="project" value="TreeGrafter"/>
</dbReference>
<dbReference type="Gene3D" id="3.10.50.30">
    <property type="entry name" value="Transcription elongation factor, GreA/GreB, C-terminal domain"/>
    <property type="match status" value="1"/>
</dbReference>
<dbReference type="PATRIC" id="fig|999408.3.peg.4760"/>
<evidence type="ECO:0000256" key="10">
    <source>
        <dbReference type="RuleBase" id="RU000556"/>
    </source>
</evidence>
<sequence length="167" mass="19273">MYDNLTASDIKKMQEEIEYRKLVVRKEALEAVKEARAHGDLSENFEYKAAKQDKNRNESRIRYLEKMIKTARIISDNSREGEVGLGDTVEVYIPDDDETERYKLVTTVRGNSLQGLISIDSPLGKAIRGRKAGDKVYVKVNDRFGYDVEIRSIDKTTEEEEDKLRSY</sequence>
<dbReference type="GO" id="GO:0003677">
    <property type="term" value="F:DNA binding"/>
    <property type="evidence" value="ECO:0007669"/>
    <property type="project" value="UniProtKB-UniRule"/>
</dbReference>
<reference evidence="13 14" key="1">
    <citation type="submission" date="2013-01" db="EMBL/GenBank/DDBJ databases">
        <title>The Genome Sequence of Clostridium clostridioforme 90A8.</title>
        <authorList>
            <consortium name="The Broad Institute Genome Sequencing Platform"/>
            <person name="Earl A."/>
            <person name="Ward D."/>
            <person name="Feldgarden M."/>
            <person name="Gevers D."/>
            <person name="Courvalin P."/>
            <person name="Lambert T."/>
            <person name="Walker B."/>
            <person name="Young S.K."/>
            <person name="Zeng Q."/>
            <person name="Gargeya S."/>
            <person name="Fitzgerald M."/>
            <person name="Haas B."/>
            <person name="Abouelleil A."/>
            <person name="Alvarado L."/>
            <person name="Arachchi H.M."/>
            <person name="Berlin A.M."/>
            <person name="Chapman S.B."/>
            <person name="Dewar J."/>
            <person name="Goldberg J."/>
            <person name="Griggs A."/>
            <person name="Gujja S."/>
            <person name="Hansen M."/>
            <person name="Howarth C."/>
            <person name="Imamovic A."/>
            <person name="Larimer J."/>
            <person name="McCowan C."/>
            <person name="Murphy C."/>
            <person name="Neiman D."/>
            <person name="Pearson M."/>
            <person name="Priest M."/>
            <person name="Roberts A."/>
            <person name="Saif S."/>
            <person name="Shea T."/>
            <person name="Sisk P."/>
            <person name="Sykes S."/>
            <person name="Wortman J."/>
            <person name="Nusbaum C."/>
            <person name="Birren B."/>
        </authorList>
    </citation>
    <scope>NUCLEOTIDE SEQUENCE [LARGE SCALE GENOMIC DNA]</scope>
    <source>
        <strain evidence="13 14">90A8</strain>
    </source>
</reference>
<gene>
    <name evidence="9" type="primary">greA</name>
    <name evidence="13" type="ORF">HMPREF1090_04433</name>
</gene>
<dbReference type="InterPro" id="IPR028624">
    <property type="entry name" value="Tscrpt_elong_fac_GreA/B"/>
</dbReference>
<accession>A0A0E2H4V5</accession>
<dbReference type="FunFam" id="1.10.287.180:FF:000001">
    <property type="entry name" value="Transcription elongation factor GreA"/>
    <property type="match status" value="1"/>
</dbReference>
<protein>
    <recommendedName>
        <fullName evidence="2 9">Transcription elongation factor GreA</fullName>
    </recommendedName>
    <alternativeName>
        <fullName evidence="8 9">Transcript cleavage factor GreA</fullName>
    </alternativeName>
</protein>
<dbReference type="SUPFAM" id="SSF46557">
    <property type="entry name" value="GreA transcript cleavage protein, N-terminal domain"/>
    <property type="match status" value="1"/>
</dbReference>
<organism evidence="13 14">
    <name type="scientific">[Clostridium] clostridioforme 90A8</name>
    <dbReference type="NCBI Taxonomy" id="999408"/>
    <lineage>
        <taxon>Bacteria</taxon>
        <taxon>Bacillati</taxon>
        <taxon>Bacillota</taxon>
        <taxon>Clostridia</taxon>
        <taxon>Lachnospirales</taxon>
        <taxon>Lachnospiraceae</taxon>
        <taxon>Enterocloster</taxon>
    </lineage>
</organism>
<keyword evidence="3 9" id="KW-0805">Transcription regulation</keyword>
<dbReference type="NCBIfam" id="TIGR01462">
    <property type="entry name" value="greA"/>
    <property type="match status" value="1"/>
</dbReference>
<evidence type="ECO:0000256" key="1">
    <source>
        <dbReference type="ARBA" id="ARBA00008213"/>
    </source>
</evidence>
<evidence type="ECO:0000259" key="12">
    <source>
        <dbReference type="Pfam" id="PF03449"/>
    </source>
</evidence>
<dbReference type="InterPro" id="IPR023459">
    <property type="entry name" value="Tscrpt_elong_fac_GreA/B_fam"/>
</dbReference>
<dbReference type="Pfam" id="PF01272">
    <property type="entry name" value="GreA_GreB"/>
    <property type="match status" value="1"/>
</dbReference>
<dbReference type="InterPro" id="IPR036953">
    <property type="entry name" value="GreA/GreB_C_sf"/>
</dbReference>
<dbReference type="GO" id="GO:0032784">
    <property type="term" value="P:regulation of DNA-templated transcription elongation"/>
    <property type="evidence" value="ECO:0007669"/>
    <property type="project" value="UniProtKB-UniRule"/>
</dbReference>
<evidence type="ECO:0000256" key="4">
    <source>
        <dbReference type="ARBA" id="ARBA00023054"/>
    </source>
</evidence>
<comment type="similarity">
    <text evidence="1 9 10">Belongs to the GreA/GreB family.</text>
</comment>
<keyword evidence="4" id="KW-0175">Coiled coil</keyword>
<proteinExistence type="inferred from homology"/>
<dbReference type="PIRSF" id="PIRSF006092">
    <property type="entry name" value="GreA_GreB"/>
    <property type="match status" value="1"/>
</dbReference>
<evidence type="ECO:0000259" key="11">
    <source>
        <dbReference type="Pfam" id="PF01272"/>
    </source>
</evidence>
<dbReference type="GeneID" id="57964011"/>
<dbReference type="SUPFAM" id="SSF54534">
    <property type="entry name" value="FKBP-like"/>
    <property type="match status" value="1"/>
</dbReference>
<comment type="caution">
    <text evidence="13">The sequence shown here is derived from an EMBL/GenBank/DDBJ whole genome shotgun (WGS) entry which is preliminary data.</text>
</comment>
<dbReference type="PANTHER" id="PTHR30437:SF4">
    <property type="entry name" value="TRANSCRIPTION ELONGATION FACTOR GREA"/>
    <property type="match status" value="1"/>
</dbReference>
<evidence type="ECO:0000256" key="3">
    <source>
        <dbReference type="ARBA" id="ARBA00023015"/>
    </source>
</evidence>
<dbReference type="InterPro" id="IPR036805">
    <property type="entry name" value="Tscrpt_elong_fac_GreA/B_N_sf"/>
</dbReference>